<comment type="caution">
    <text evidence="4">The sequence shown here is derived from an EMBL/GenBank/DDBJ whole genome shotgun (WGS) entry which is preliminary data.</text>
</comment>
<dbReference type="InterPro" id="IPR023186">
    <property type="entry name" value="IUNH"/>
</dbReference>
<dbReference type="Gene3D" id="3.90.245.10">
    <property type="entry name" value="Ribonucleoside hydrolase-like"/>
    <property type="match status" value="1"/>
</dbReference>
<evidence type="ECO:0000313" key="5">
    <source>
        <dbReference type="Proteomes" id="UP001500866"/>
    </source>
</evidence>
<accession>A0ABP3RH38</accession>
<name>A0ABP3RH38_9BACI</name>
<evidence type="ECO:0000256" key="2">
    <source>
        <dbReference type="ARBA" id="ARBA00023295"/>
    </source>
</evidence>
<protein>
    <submittedName>
        <fullName evidence="4">Nucleoside hydrolase</fullName>
    </submittedName>
</protein>
<evidence type="ECO:0000259" key="3">
    <source>
        <dbReference type="Pfam" id="PF01156"/>
    </source>
</evidence>
<dbReference type="PANTHER" id="PTHR12304:SF4">
    <property type="entry name" value="URIDINE NUCLEOSIDASE"/>
    <property type="match status" value="1"/>
</dbReference>
<proteinExistence type="predicted"/>
<evidence type="ECO:0000313" key="4">
    <source>
        <dbReference type="EMBL" id="GAA0607210.1"/>
    </source>
</evidence>
<dbReference type="EMBL" id="BAAADS010000018">
    <property type="protein sequence ID" value="GAA0607210.1"/>
    <property type="molecule type" value="Genomic_DNA"/>
</dbReference>
<gene>
    <name evidence="4" type="ORF">GCM10009001_25630</name>
</gene>
<dbReference type="GO" id="GO:0016787">
    <property type="term" value="F:hydrolase activity"/>
    <property type="evidence" value="ECO:0007669"/>
    <property type="project" value="UniProtKB-KW"/>
</dbReference>
<dbReference type="RefSeq" id="WP_343813754.1">
    <property type="nucleotide sequence ID" value="NZ_BAAADS010000018.1"/>
</dbReference>
<dbReference type="InterPro" id="IPR001910">
    <property type="entry name" value="Inosine/uridine_hydrolase_dom"/>
</dbReference>
<organism evidence="4 5">
    <name type="scientific">Virgibacillus siamensis</name>
    <dbReference type="NCBI Taxonomy" id="480071"/>
    <lineage>
        <taxon>Bacteria</taxon>
        <taxon>Bacillati</taxon>
        <taxon>Bacillota</taxon>
        <taxon>Bacilli</taxon>
        <taxon>Bacillales</taxon>
        <taxon>Bacillaceae</taxon>
        <taxon>Virgibacillus</taxon>
    </lineage>
</organism>
<keyword evidence="5" id="KW-1185">Reference proteome</keyword>
<dbReference type="CDD" id="cd02651">
    <property type="entry name" value="nuc_hydro_IU_UC_XIUA"/>
    <property type="match status" value="1"/>
</dbReference>
<keyword evidence="2" id="KW-0326">Glycosidase</keyword>
<feature type="domain" description="Inosine/uridine-preferring nucleoside hydrolase" evidence="3">
    <location>
        <begin position="5"/>
        <end position="300"/>
    </location>
</feature>
<dbReference type="InterPro" id="IPR036452">
    <property type="entry name" value="Ribo_hydro-like"/>
</dbReference>
<dbReference type="SUPFAM" id="SSF53590">
    <property type="entry name" value="Nucleoside hydrolase"/>
    <property type="match status" value="1"/>
</dbReference>
<dbReference type="Pfam" id="PF01156">
    <property type="entry name" value="IU_nuc_hydro"/>
    <property type="match status" value="1"/>
</dbReference>
<sequence length="311" mass="33533">MNRKIMIDCDPGQDDAMALMLAASSISNLRIEAITTVAGNVDVDKNTRNALRLCDLLELKDVPVAKGASRPLVREMLIAADIHGKSGLDGTAMPEQPVKQTVRVHGADLIIEKLLASEEAITLVPTGPLTNIAMAIRKEPGIIPKIREIVLMGGGTYGNRTPAAEFNIFADAEAAKIVFESGAPIAMFGLDVTHQARANAETIEEIRAIGNPVATAVSDMLTFYLNAYQGLLGRTSAAIHDPCPVAYLIDPSIFQLEPVHVDVETKGEFTYGMTCVHKGVASDHVNAKFAGKLDPKKFWDLFYRALTTYSS</sequence>
<evidence type="ECO:0000256" key="1">
    <source>
        <dbReference type="ARBA" id="ARBA00022801"/>
    </source>
</evidence>
<dbReference type="Proteomes" id="UP001500866">
    <property type="component" value="Unassembled WGS sequence"/>
</dbReference>
<reference evidence="5" key="1">
    <citation type="journal article" date="2019" name="Int. J. Syst. Evol. Microbiol.">
        <title>The Global Catalogue of Microorganisms (GCM) 10K type strain sequencing project: providing services to taxonomists for standard genome sequencing and annotation.</title>
        <authorList>
            <consortium name="The Broad Institute Genomics Platform"/>
            <consortium name="The Broad Institute Genome Sequencing Center for Infectious Disease"/>
            <person name="Wu L."/>
            <person name="Ma J."/>
        </authorList>
    </citation>
    <scope>NUCLEOTIDE SEQUENCE [LARGE SCALE GENOMIC DNA]</scope>
    <source>
        <strain evidence="5">JCM 15395</strain>
    </source>
</reference>
<keyword evidence="1 4" id="KW-0378">Hydrolase</keyword>
<dbReference type="PANTHER" id="PTHR12304">
    <property type="entry name" value="INOSINE-URIDINE PREFERRING NUCLEOSIDE HYDROLASE"/>
    <property type="match status" value="1"/>
</dbReference>